<protein>
    <submittedName>
        <fullName evidence="2">O-antigen polymerase</fullName>
    </submittedName>
</protein>
<keyword evidence="3" id="KW-1185">Reference proteome</keyword>
<evidence type="ECO:0000256" key="1">
    <source>
        <dbReference type="SAM" id="Phobius"/>
    </source>
</evidence>
<accession>A0ABU3P5C3</accession>
<sequence length="428" mass="48288">MHAIGVILLSLSLLSVGLYQRNARNDWLSPSRFWALVCFIMVSIPLLFISFSKVSVLAIAWILLSATCIYSGAATARYSGNNCQKITPEDCRFPGLGVLIIFGSSVGLGALFVQFHMLGHSPIEVFFTAKIFTIMQEIQPLHIQNKIPSIVSGMTGGVYLAAMLGGFYYVAYEKTSLRYLAFLPFVPAISIAYCVTTKLSFLFPVLFWVGSYLAAKVYFRRVITTKTLLWFMAVCVGICLLLALLILARWKSWSPAASGIPFDGLIGFRNYTLTLVIGHIVAFSHWFPTYIQSISEGYGWGRYTFAGIFNFLGYSVRTPAESVVLFPGPYNLSNVYTVFRPLILDFGLFGSLLVFYLAGFLGEYSYSRLKMGQLRWMPVLSIFYWVTMWNFNSSIFNYNSILLASFIFFGYFYTLPYIKKSLPIKEKR</sequence>
<feature type="transmembrane region" description="Helical" evidence="1">
    <location>
        <begin position="374"/>
        <end position="392"/>
    </location>
</feature>
<feature type="transmembrane region" description="Helical" evidence="1">
    <location>
        <begin position="398"/>
        <end position="418"/>
    </location>
</feature>
<dbReference type="Proteomes" id="UP001254848">
    <property type="component" value="Unassembled WGS sequence"/>
</dbReference>
<feature type="transmembrane region" description="Helical" evidence="1">
    <location>
        <begin position="33"/>
        <end position="49"/>
    </location>
</feature>
<comment type="caution">
    <text evidence="2">The sequence shown here is derived from an EMBL/GenBank/DDBJ whole genome shotgun (WGS) entry which is preliminary data.</text>
</comment>
<gene>
    <name evidence="2" type="ORF">Q4T40_21755</name>
</gene>
<feature type="transmembrane region" description="Helical" evidence="1">
    <location>
        <begin position="338"/>
        <end position="362"/>
    </location>
</feature>
<keyword evidence="1" id="KW-1133">Transmembrane helix</keyword>
<feature type="transmembrane region" description="Helical" evidence="1">
    <location>
        <begin position="190"/>
        <end position="215"/>
    </location>
</feature>
<feature type="transmembrane region" description="Helical" evidence="1">
    <location>
        <begin position="300"/>
        <end position="318"/>
    </location>
</feature>
<feature type="transmembrane region" description="Helical" evidence="1">
    <location>
        <begin position="268"/>
        <end position="288"/>
    </location>
</feature>
<keyword evidence="1" id="KW-0812">Transmembrane</keyword>
<feature type="transmembrane region" description="Helical" evidence="1">
    <location>
        <begin position="93"/>
        <end position="113"/>
    </location>
</feature>
<feature type="transmembrane region" description="Helical" evidence="1">
    <location>
        <begin position="150"/>
        <end position="170"/>
    </location>
</feature>
<proteinExistence type="predicted"/>
<dbReference type="EMBL" id="JAUOZS010000001">
    <property type="protein sequence ID" value="MDT8903865.1"/>
    <property type="molecule type" value="Genomic_DNA"/>
</dbReference>
<evidence type="ECO:0000313" key="2">
    <source>
        <dbReference type="EMBL" id="MDT8903865.1"/>
    </source>
</evidence>
<name>A0ABU3P5C3_9FIRM</name>
<feature type="transmembrane region" description="Helical" evidence="1">
    <location>
        <begin position="227"/>
        <end position="248"/>
    </location>
</feature>
<feature type="transmembrane region" description="Helical" evidence="1">
    <location>
        <begin position="56"/>
        <end position="73"/>
    </location>
</feature>
<dbReference type="RefSeq" id="WP_413782307.1">
    <property type="nucleotide sequence ID" value="NZ_JAUOZS010000001.1"/>
</dbReference>
<organism evidence="2 3">
    <name type="scientific">Anaeroselena agilis</name>
    <dbReference type="NCBI Taxonomy" id="3063788"/>
    <lineage>
        <taxon>Bacteria</taxon>
        <taxon>Bacillati</taxon>
        <taxon>Bacillota</taxon>
        <taxon>Negativicutes</taxon>
        <taxon>Acetonemataceae</taxon>
        <taxon>Anaeroselena</taxon>
    </lineage>
</organism>
<keyword evidence="1" id="KW-0472">Membrane</keyword>
<reference evidence="2 3" key="1">
    <citation type="submission" date="2023-07" db="EMBL/GenBank/DDBJ databases">
        <title>The novel representative of Negativicutes class, Anaeroselena agilis gen. nov. sp. nov.</title>
        <authorList>
            <person name="Prokofeva M.I."/>
            <person name="Elcheninov A.G."/>
            <person name="Klyukina A."/>
            <person name="Kublanov I.V."/>
            <person name="Frolov E.N."/>
            <person name="Podosokorskaya O.A."/>
        </authorList>
    </citation>
    <scope>NUCLEOTIDE SEQUENCE [LARGE SCALE GENOMIC DNA]</scope>
    <source>
        <strain evidence="2 3">4137-cl</strain>
    </source>
</reference>
<evidence type="ECO:0000313" key="3">
    <source>
        <dbReference type="Proteomes" id="UP001254848"/>
    </source>
</evidence>
<dbReference type="NCBIfam" id="TIGR04370">
    <property type="entry name" value="glyco_rpt_poly"/>
    <property type="match status" value="1"/>
</dbReference>